<evidence type="ECO:0008006" key="2">
    <source>
        <dbReference type="Google" id="ProtNLM"/>
    </source>
</evidence>
<dbReference type="InterPro" id="IPR052736">
    <property type="entry name" value="Stf3_sulfotransferase"/>
</dbReference>
<reference evidence="1" key="1">
    <citation type="journal article" date="2014" name="Front. Microbiol.">
        <title>High frequency of phylogenetically diverse reductive dehalogenase-homologous genes in deep subseafloor sedimentary metagenomes.</title>
        <authorList>
            <person name="Kawai M."/>
            <person name="Futagami T."/>
            <person name="Toyoda A."/>
            <person name="Takaki Y."/>
            <person name="Nishi S."/>
            <person name="Hori S."/>
            <person name="Arai W."/>
            <person name="Tsubouchi T."/>
            <person name="Morono Y."/>
            <person name="Uchiyama I."/>
            <person name="Ito T."/>
            <person name="Fujiyama A."/>
            <person name="Inagaki F."/>
            <person name="Takami H."/>
        </authorList>
    </citation>
    <scope>NUCLEOTIDE SEQUENCE</scope>
    <source>
        <strain evidence="1">Expedition CK06-06</strain>
    </source>
</reference>
<dbReference type="InterPro" id="IPR027417">
    <property type="entry name" value="P-loop_NTPase"/>
</dbReference>
<dbReference type="PANTHER" id="PTHR36451:SF1">
    <property type="entry name" value="OMEGA-HYDROXY-BETA-DIHYDROMENAQUINONE-9 SULFOTRANSFERASE STF3"/>
    <property type="match status" value="1"/>
</dbReference>
<accession>X0W667</accession>
<dbReference type="PANTHER" id="PTHR36451">
    <property type="entry name" value="PAPS-DEPENDENT SULFOTRANSFERASE STF3"/>
    <property type="match status" value="1"/>
</dbReference>
<protein>
    <recommendedName>
        <fullName evidence="2">Sulfotransferase domain-containing protein</fullName>
    </recommendedName>
</protein>
<proteinExistence type="predicted"/>
<dbReference type="AlphaFoldDB" id="X0W667"/>
<dbReference type="SUPFAM" id="SSF52540">
    <property type="entry name" value="P-loop containing nucleoside triphosphate hydrolases"/>
    <property type="match status" value="1"/>
</dbReference>
<name>X0W667_9ZZZZ</name>
<comment type="caution">
    <text evidence="1">The sequence shown here is derived from an EMBL/GenBank/DDBJ whole genome shotgun (WGS) entry which is preliminary data.</text>
</comment>
<gene>
    <name evidence="1" type="ORF">S01H1_48016</name>
</gene>
<dbReference type="Pfam" id="PF13469">
    <property type="entry name" value="Sulfotransfer_3"/>
    <property type="match status" value="1"/>
</dbReference>
<organism evidence="1">
    <name type="scientific">marine sediment metagenome</name>
    <dbReference type="NCBI Taxonomy" id="412755"/>
    <lineage>
        <taxon>unclassified sequences</taxon>
        <taxon>metagenomes</taxon>
        <taxon>ecological metagenomes</taxon>
    </lineage>
</organism>
<dbReference type="Gene3D" id="3.40.50.300">
    <property type="entry name" value="P-loop containing nucleotide triphosphate hydrolases"/>
    <property type="match status" value="1"/>
</dbReference>
<dbReference type="EMBL" id="BARS01030816">
    <property type="protein sequence ID" value="GAG26040.1"/>
    <property type="molecule type" value="Genomic_DNA"/>
</dbReference>
<sequence length="99" mass="11560">MEKHKYSFQTRMGPSMGTSVRHWMKLVLTNGSVALRYYPRVFFVNAVSSLGIPFRLYERYKFSSKVDITEISSPPIFILGHWRSGTTHLHNLMCQDTQF</sequence>
<evidence type="ECO:0000313" key="1">
    <source>
        <dbReference type="EMBL" id="GAG26040.1"/>
    </source>
</evidence>
<feature type="non-terminal residue" evidence="1">
    <location>
        <position position="99"/>
    </location>
</feature>